<feature type="region of interest" description="Disordered" evidence="2">
    <location>
        <begin position="1427"/>
        <end position="1467"/>
    </location>
</feature>
<feature type="domain" description="C2H2-type" evidence="3">
    <location>
        <begin position="80"/>
        <end position="102"/>
    </location>
</feature>
<feature type="region of interest" description="Disordered" evidence="2">
    <location>
        <begin position="751"/>
        <end position="935"/>
    </location>
</feature>
<dbReference type="GO" id="GO:0005829">
    <property type="term" value="C:cytosol"/>
    <property type="evidence" value="ECO:0007669"/>
    <property type="project" value="TreeGrafter"/>
</dbReference>
<dbReference type="InterPro" id="IPR036322">
    <property type="entry name" value="WD40_repeat_dom_sf"/>
</dbReference>
<dbReference type="SMART" id="SM00320">
    <property type="entry name" value="WD40"/>
    <property type="match status" value="5"/>
</dbReference>
<feature type="region of interest" description="Disordered" evidence="2">
    <location>
        <begin position="525"/>
        <end position="642"/>
    </location>
</feature>
<dbReference type="PROSITE" id="PS00028">
    <property type="entry name" value="ZINC_FINGER_C2H2_1"/>
    <property type="match status" value="2"/>
</dbReference>
<evidence type="ECO:0000256" key="1">
    <source>
        <dbReference type="SAM" id="Coils"/>
    </source>
</evidence>
<feature type="region of interest" description="Disordered" evidence="2">
    <location>
        <begin position="1319"/>
        <end position="1341"/>
    </location>
</feature>
<feature type="region of interest" description="Disordered" evidence="2">
    <location>
        <begin position="1029"/>
        <end position="1192"/>
    </location>
</feature>
<feature type="compositionally biased region" description="Basic and acidic residues" evidence="2">
    <location>
        <begin position="1632"/>
        <end position="1650"/>
    </location>
</feature>
<evidence type="ECO:0000313" key="5">
    <source>
        <dbReference type="Proteomes" id="UP000271974"/>
    </source>
</evidence>
<organism evidence="4 5">
    <name type="scientific">Elysia chlorotica</name>
    <name type="common">Eastern emerald elysia</name>
    <name type="synonym">Sea slug</name>
    <dbReference type="NCBI Taxonomy" id="188477"/>
    <lineage>
        <taxon>Eukaryota</taxon>
        <taxon>Metazoa</taxon>
        <taxon>Spiralia</taxon>
        <taxon>Lophotrochozoa</taxon>
        <taxon>Mollusca</taxon>
        <taxon>Gastropoda</taxon>
        <taxon>Heterobranchia</taxon>
        <taxon>Euthyneura</taxon>
        <taxon>Panpulmonata</taxon>
        <taxon>Sacoglossa</taxon>
        <taxon>Placobranchoidea</taxon>
        <taxon>Plakobranchidae</taxon>
        <taxon>Elysia</taxon>
    </lineage>
</organism>
<feature type="region of interest" description="Disordered" evidence="2">
    <location>
        <begin position="154"/>
        <end position="180"/>
    </location>
</feature>
<feature type="region of interest" description="Disordered" evidence="2">
    <location>
        <begin position="1728"/>
        <end position="1798"/>
    </location>
</feature>
<feature type="coiled-coil region" evidence="1">
    <location>
        <begin position="1279"/>
        <end position="1306"/>
    </location>
</feature>
<feature type="compositionally biased region" description="Low complexity" evidence="2">
    <location>
        <begin position="1320"/>
        <end position="1334"/>
    </location>
</feature>
<feature type="compositionally biased region" description="Basic and acidic residues" evidence="2">
    <location>
        <begin position="1433"/>
        <end position="1453"/>
    </location>
</feature>
<feature type="compositionally biased region" description="Basic and acidic residues" evidence="2">
    <location>
        <begin position="429"/>
        <end position="442"/>
    </location>
</feature>
<feature type="compositionally biased region" description="Basic residues" evidence="2">
    <location>
        <begin position="1"/>
        <end position="10"/>
    </location>
</feature>
<feature type="compositionally biased region" description="Basic and acidic residues" evidence="2">
    <location>
        <begin position="566"/>
        <end position="588"/>
    </location>
</feature>
<dbReference type="SMART" id="SM00355">
    <property type="entry name" value="ZnF_C2H2"/>
    <property type="match status" value="3"/>
</dbReference>
<dbReference type="Proteomes" id="UP000271974">
    <property type="component" value="Unassembled WGS sequence"/>
</dbReference>
<feature type="region of interest" description="Disordered" evidence="2">
    <location>
        <begin position="1627"/>
        <end position="1670"/>
    </location>
</feature>
<accession>A0A3S1HSY4</accession>
<dbReference type="GO" id="GO:0016020">
    <property type="term" value="C:membrane"/>
    <property type="evidence" value="ECO:0007669"/>
    <property type="project" value="TreeGrafter"/>
</dbReference>
<feature type="compositionally biased region" description="Basic and acidic residues" evidence="2">
    <location>
        <begin position="401"/>
        <end position="413"/>
    </location>
</feature>
<feature type="compositionally biased region" description="Polar residues" evidence="2">
    <location>
        <begin position="375"/>
        <end position="398"/>
    </location>
</feature>
<dbReference type="Gene3D" id="2.130.10.10">
    <property type="entry name" value="YVTN repeat-like/Quinoprotein amine dehydrogenase"/>
    <property type="match status" value="1"/>
</dbReference>
<feature type="domain" description="C2H2-type" evidence="3">
    <location>
        <begin position="2216"/>
        <end position="2240"/>
    </location>
</feature>
<feature type="compositionally biased region" description="Basic residues" evidence="2">
    <location>
        <begin position="23"/>
        <end position="41"/>
    </location>
</feature>
<evidence type="ECO:0000256" key="2">
    <source>
        <dbReference type="SAM" id="MobiDB-lite"/>
    </source>
</evidence>
<dbReference type="SUPFAM" id="SSF50978">
    <property type="entry name" value="WD40 repeat-like"/>
    <property type="match status" value="1"/>
</dbReference>
<keyword evidence="5" id="KW-1185">Reference proteome</keyword>
<feature type="compositionally biased region" description="Polar residues" evidence="2">
    <location>
        <begin position="1523"/>
        <end position="1537"/>
    </location>
</feature>
<evidence type="ECO:0000259" key="3">
    <source>
        <dbReference type="PROSITE" id="PS00028"/>
    </source>
</evidence>
<feature type="compositionally biased region" description="Low complexity" evidence="2">
    <location>
        <begin position="44"/>
        <end position="64"/>
    </location>
</feature>
<feature type="region of interest" description="Disordered" evidence="2">
    <location>
        <begin position="1592"/>
        <end position="1612"/>
    </location>
</feature>
<feature type="region of interest" description="Disordered" evidence="2">
    <location>
        <begin position="1507"/>
        <end position="1537"/>
    </location>
</feature>
<feature type="compositionally biased region" description="Polar residues" evidence="2">
    <location>
        <begin position="546"/>
        <end position="556"/>
    </location>
</feature>
<feature type="compositionally biased region" description="Basic and acidic residues" evidence="2">
    <location>
        <begin position="911"/>
        <end position="935"/>
    </location>
</feature>
<name>A0A3S1HSY4_ELYCH</name>
<dbReference type="PANTHER" id="PTHR14435:SF2">
    <property type="entry name" value="ZINC FINGER PROTEIN 106"/>
    <property type="match status" value="1"/>
</dbReference>
<feature type="region of interest" description="Disordered" evidence="2">
    <location>
        <begin position="363"/>
        <end position="460"/>
    </location>
</feature>
<dbReference type="STRING" id="188477.A0A3S1HSY4"/>
<dbReference type="InterPro" id="IPR042622">
    <property type="entry name" value="Znf106"/>
</dbReference>
<dbReference type="GO" id="GO:0017124">
    <property type="term" value="F:SH3 domain binding"/>
    <property type="evidence" value="ECO:0007669"/>
    <property type="project" value="TreeGrafter"/>
</dbReference>
<feature type="compositionally biased region" description="Low complexity" evidence="2">
    <location>
        <begin position="767"/>
        <end position="781"/>
    </location>
</feature>
<dbReference type="GO" id="GO:0003723">
    <property type="term" value="F:RNA binding"/>
    <property type="evidence" value="ECO:0007669"/>
    <property type="project" value="InterPro"/>
</dbReference>
<evidence type="ECO:0000313" key="4">
    <source>
        <dbReference type="EMBL" id="RUS85489.1"/>
    </source>
</evidence>
<keyword evidence="1" id="KW-0175">Coiled coil</keyword>
<dbReference type="EMBL" id="RQTK01000168">
    <property type="protein sequence ID" value="RUS85489.1"/>
    <property type="molecule type" value="Genomic_DNA"/>
</dbReference>
<feature type="compositionally biased region" description="Polar residues" evidence="2">
    <location>
        <begin position="65"/>
        <end position="75"/>
    </location>
</feature>
<feature type="region of interest" description="Disordered" evidence="2">
    <location>
        <begin position="1"/>
        <end position="75"/>
    </location>
</feature>
<feature type="compositionally biased region" description="Low complexity" evidence="2">
    <location>
        <begin position="443"/>
        <end position="453"/>
    </location>
</feature>
<feature type="compositionally biased region" description="Low complexity" evidence="2">
    <location>
        <begin position="1087"/>
        <end position="1151"/>
    </location>
</feature>
<protein>
    <recommendedName>
        <fullName evidence="3">C2H2-type domain-containing protein</fullName>
    </recommendedName>
</protein>
<feature type="compositionally biased region" description="Polar residues" evidence="2">
    <location>
        <begin position="1156"/>
        <end position="1165"/>
    </location>
</feature>
<feature type="compositionally biased region" description="Basic residues" evidence="2">
    <location>
        <begin position="883"/>
        <end position="893"/>
    </location>
</feature>
<feature type="compositionally biased region" description="Polar residues" evidence="2">
    <location>
        <begin position="601"/>
        <end position="614"/>
    </location>
</feature>
<feature type="compositionally biased region" description="Polar residues" evidence="2">
    <location>
        <begin position="525"/>
        <end position="535"/>
    </location>
</feature>
<feature type="compositionally biased region" description="Basic and acidic residues" evidence="2">
    <location>
        <begin position="797"/>
        <end position="808"/>
    </location>
</feature>
<dbReference type="OrthoDB" id="10002522at2759"/>
<dbReference type="InterPro" id="IPR013087">
    <property type="entry name" value="Znf_C2H2_type"/>
</dbReference>
<sequence length="2252" mass="247265">MSKKNKKNKKAPPGSVQKIPKNVLKKAKLKYKQGKSKRKIIKMSDVSSEASSVQSLSVSGQSRSTAGSGPPLSSNKKLQCDLCKLSYSSDKELTEHLVSLMHHTKLDNKDENSSHNCVLCNIECKDMSDYRKHIGLSSHLQEIAYLKGEKVEKRKPNKSRWGPKVQQGEGHQFRSGNRFNNNYKVNSTLTNNNTARWNFNKNQQRYQTSRIWNQPSSQQNFNYGQLAGVDQTSMNGHKTMFAYQNFGANNYDYTQDWTSNNFYSPGSHTDPREKKCEPWGSGMYRGRYSSHDSEQFNQYERRGYHQDKREFQDRRFFDDNQFGHWDEHSLSEQEQFLASMDENSEGRDKFNWQKASMNVGSQRMYDTNRWGTGAKTMTHNPSSIKEQRLQQVLETSGQAGVDRKRPMQDESKDVSGSAAPKTSRSRIAPHSENKQEPVKRGETTTPSAATSSPDKLDSASDDLLLRAERLCKELRERRLASAQVNSSTVKTSQQETVLSEKLNAISQLRQQKYFRGIIKDVQDVSSADSGISTDRLSQDGKKAYHTATSSESTKVTSKPGLGKPRSLGEIRKSLEVAVKSPEDKEIKASKKRQKTRDETFLTIQSDADSPTLSKQGPHLCQRERRDSSSSTGSKQGLKAVVRPQVLSKDSLKKMINAPRSRDERVHLAKLLHSRDDAHQKSVVGSGTSRPLQLEGLYDSQSLYQDSAAESATSSDVTSTIKLEDLNEEVREQILALIGPNCPGLEELQLPAPVSKSSTSQRKPIVESSSGLSSTQESLSLSKKQDKVSKAKKSVINTEKKKEKAKKSASDGINFENSQAKDSKNTSTESLGTEYDKATNKKPKFSSSEIIDLIDSEEEQSSETVSRLHPGQAIGMKEPEVRTALKKKKKKKKEGAKEGNRSQCSSSLESDDILKEVHLSNKKEKRQESLTERHSHINDLVNHSRFKCPEKFPTGTDFDKEKRQESVLGPHFHLHKDSEVNLLSSKPSEKQSTFTGNANQVTQCEFDKEKNKEPLPKTYSHIHNRVLCHSSSKPFAKVPKSGGTLSKSQKSKPEAEPSLNSLNVREKYPLLMKSHAQDRPSPTPSTSPSPSTAALGPSTAKQTSKSSGVSTVNSSTATRPYAKAVAVSASTITPSSSSLAPSQSAAPLSSTPFGQMPSAQTVSLQLPPSIHLANRQCQPEASPTPVEAESDDSKAIWTKFEVGLKDERPVVKEGNVVVMDESDSAASGDDENFSLSSSAYSGETSNKAMAELLLLSEREEQIKQESMSMELRLTRLHRLLEQAVVQINKCTERRAQLQEEEKEISKKRLSLLRGIAKGKISGSSTTSVSQNQSSTIPSIETRNAEPAIDSVLLGKLATETFPASHSSALTATSSTSEKSQSASSLSRADWLAKFSSFLPPDPTREKENSAASGLPHSKSARYADLQQNQQLPDLDQRPRDTIDTDPYESRDEIYHGISSPASRGLDSGMVVQTPDATGSASMTDEMPAASSTKVLYVGTFLTPSAPVSKAKASSITHNKDENSGLIQSKDSVYNSRESQSLDRLQEAVVPLPEAKLYRSGSIGTGDDSDIGSVASSMASGTSLGEKISQYCRATPGASLDPPPPGCSTLRGVGATSRHQFPDLSIIISSDASLSDHHSESNQRGEDKEENRYSGSRGAGKGKIDLERSENTASRSDICRGGIYGGLNQEAVRSAEALHVMERNFQEGLKSKSPKDQGGMEDVVMLAAAHSPSKGSEVSLSDCATPGGGKRKKLLTRQEREASQLTRHRKRWLVASSSDEEHAGESETVASLLSPAGEARSGALRDKVDLGVIKTELVLPKQENIVVAECDSSTGLGLIDSESIRQRTKTLREMKESFEKTFGRSPRTKAALARDGELGLGVNSTTTEALSLTSKSTLSKGADIGGNSQIPLHDGRSDFPPTEDDVRDTGLQRFEGMGIPICEMQVVDTHLYVGYRNSCISVFDLEGSLEEPISEHPFGLLECFFVTEINDVLTVIVGNGCFLTFCSASDTQTPPQDMGTPIHCILYSDFELFLGLDTGEICVINTKTMEQRSRFICSDHSLSSMAVAQEGAMRLLCVAAQDGSISVINSRQGLLLRILPGHIRAAYSLQVDKSSVFSCSMDGTVLEQNLHTTTIEHVYKNHKGVKAIHLHKTYLLTAGEDNLVRCFDTKTHQLVQVNYGAGKGAISKIIVINNKLITGNMDGIVDVIDFNIDAQNRCPEPSCNLNFGHGKHLLWHQQQKQHFINSKETPTVIN</sequence>
<feature type="region of interest" description="Disordered" evidence="2">
    <location>
        <begin position="1900"/>
        <end position="1923"/>
    </location>
</feature>
<gene>
    <name evidence="4" type="ORF">EGW08_006765</name>
</gene>
<comment type="caution">
    <text evidence="4">The sequence shown here is derived from an EMBL/GenBank/DDBJ whole genome shotgun (WGS) entry which is preliminary data.</text>
</comment>
<dbReference type="InterPro" id="IPR001680">
    <property type="entry name" value="WD40_rpt"/>
</dbReference>
<dbReference type="InterPro" id="IPR015943">
    <property type="entry name" value="WD40/YVTN_repeat-like_dom_sf"/>
</dbReference>
<dbReference type="PANTHER" id="PTHR14435">
    <property type="entry name" value="ZINC FINGER PROTEIN 106"/>
    <property type="match status" value="1"/>
</dbReference>
<feature type="compositionally biased region" description="Acidic residues" evidence="2">
    <location>
        <begin position="851"/>
        <end position="860"/>
    </location>
</feature>
<proteinExistence type="predicted"/>
<reference evidence="4 5" key="1">
    <citation type="submission" date="2019-01" db="EMBL/GenBank/DDBJ databases">
        <title>A draft genome assembly of the solar-powered sea slug Elysia chlorotica.</title>
        <authorList>
            <person name="Cai H."/>
            <person name="Li Q."/>
            <person name="Fang X."/>
            <person name="Li J."/>
            <person name="Curtis N.E."/>
            <person name="Altenburger A."/>
            <person name="Shibata T."/>
            <person name="Feng M."/>
            <person name="Maeda T."/>
            <person name="Schwartz J.A."/>
            <person name="Shigenobu S."/>
            <person name="Lundholm N."/>
            <person name="Nishiyama T."/>
            <person name="Yang H."/>
            <person name="Hasebe M."/>
            <person name="Li S."/>
            <person name="Pierce S.K."/>
            <person name="Wang J."/>
        </authorList>
    </citation>
    <scope>NUCLEOTIDE SEQUENCE [LARGE SCALE GENOMIC DNA]</scope>
    <source>
        <strain evidence="4">EC2010</strain>
        <tissue evidence="4">Whole organism of an adult</tissue>
    </source>
</reference>